<organism evidence="1 2">
    <name type="scientific">Bordetella bronchiseptica (strain ATCC BAA-588 / NCTC 13252 / RB50)</name>
    <name type="common">Alcaligenes bronchisepticus</name>
    <dbReference type="NCBI Taxonomy" id="257310"/>
    <lineage>
        <taxon>Bacteria</taxon>
        <taxon>Pseudomonadati</taxon>
        <taxon>Pseudomonadota</taxon>
        <taxon>Betaproteobacteria</taxon>
        <taxon>Burkholderiales</taxon>
        <taxon>Alcaligenaceae</taxon>
        <taxon>Bordetella</taxon>
    </lineage>
</organism>
<sequence length="98" mass="10815">MSFDLNVSSWLQYLVSGAVGVYAYLAKRDAANAADVSTLQQRVTALEEQMRHLPDQSLVNELAGDMKAVKVGLEGIREAIAPLARSVDRINDYLLKHK</sequence>
<dbReference type="KEGG" id="bbr:BB3635"/>
<proteinExistence type="predicted"/>
<evidence type="ECO:0008006" key="3">
    <source>
        <dbReference type="Google" id="ProtNLM"/>
    </source>
</evidence>
<gene>
    <name evidence="1" type="ordered locus">BB3635</name>
</gene>
<evidence type="ECO:0000313" key="1">
    <source>
        <dbReference type="EMBL" id="CAE35608.1"/>
    </source>
</evidence>
<protein>
    <recommendedName>
        <fullName evidence="3">DUF2730 family protein</fullName>
    </recommendedName>
</protein>
<dbReference type="AlphaFoldDB" id="A0A0H3M0Z3"/>
<dbReference type="RefSeq" id="WP_010926898.1">
    <property type="nucleotide sequence ID" value="NC_002927.3"/>
</dbReference>
<evidence type="ECO:0000313" key="2">
    <source>
        <dbReference type="Proteomes" id="UP000001027"/>
    </source>
</evidence>
<name>A0A0H3M0Z3_BORBR</name>
<dbReference type="eggNOG" id="ENOG503156I">
    <property type="taxonomic scope" value="Bacteria"/>
</dbReference>
<dbReference type="EMBL" id="BX640448">
    <property type="protein sequence ID" value="CAE35608.1"/>
    <property type="molecule type" value="Genomic_DNA"/>
</dbReference>
<dbReference type="HOGENOM" id="CLU_180058_0_0_4"/>
<dbReference type="Proteomes" id="UP000001027">
    <property type="component" value="Chromosome"/>
</dbReference>
<reference evidence="1 2" key="1">
    <citation type="journal article" date="2003" name="Nat. Genet.">
        <title>Comparative analysis of the genome sequences of Bordetella pertussis, Bordetella parapertussis and Bordetella bronchiseptica.</title>
        <authorList>
            <person name="Parkhill J."/>
            <person name="Sebaihia M."/>
            <person name="Preston A."/>
            <person name="Murphy L.D."/>
            <person name="Thomson N.R."/>
            <person name="Harris D.E."/>
            <person name="Holden M.T.G."/>
            <person name="Churcher C.M."/>
            <person name="Bentley S.D."/>
            <person name="Mungall K.L."/>
            <person name="Cerdeno-Tarraga A.-M."/>
            <person name="Temple L."/>
            <person name="James K.D."/>
            <person name="Harris B."/>
            <person name="Quail M.A."/>
            <person name="Achtman M."/>
            <person name="Atkin R."/>
            <person name="Baker S."/>
            <person name="Basham D."/>
            <person name="Bason N."/>
            <person name="Cherevach I."/>
            <person name="Chillingworth T."/>
            <person name="Collins M."/>
            <person name="Cronin A."/>
            <person name="Davis P."/>
            <person name="Doggett J."/>
            <person name="Feltwell T."/>
            <person name="Goble A."/>
            <person name="Hamlin N."/>
            <person name="Hauser H."/>
            <person name="Holroyd S."/>
            <person name="Jagels K."/>
            <person name="Leather S."/>
            <person name="Moule S."/>
            <person name="Norberczak H."/>
            <person name="O'Neil S."/>
            <person name="Ormond D."/>
            <person name="Price C."/>
            <person name="Rabbinowitsch E."/>
            <person name="Rutter S."/>
            <person name="Sanders M."/>
            <person name="Saunders D."/>
            <person name="Seeger K."/>
            <person name="Sharp S."/>
            <person name="Simmonds M."/>
            <person name="Skelton J."/>
            <person name="Squares R."/>
            <person name="Squares S."/>
            <person name="Stevens K."/>
            <person name="Unwin L."/>
            <person name="Whitehead S."/>
            <person name="Barrell B.G."/>
            <person name="Maskell D.J."/>
        </authorList>
    </citation>
    <scope>NUCLEOTIDE SEQUENCE [LARGE SCALE GENOMIC DNA]</scope>
    <source>
        <strain evidence="1 2">ATCC BAA-588 / NCTC 13252 / RB50</strain>
    </source>
</reference>
<accession>A0A0H3M0Z3</accession>